<reference evidence="1" key="1">
    <citation type="submission" date="2021-04" db="EMBL/GenBank/DDBJ databases">
        <title>Genomic sequence of Actinosynnema pretiosum subsp. pretiosum ATCC 31280 (C-14919).</title>
        <authorList>
            <person name="Bai L."/>
            <person name="Wang X."/>
            <person name="Xiao Y."/>
        </authorList>
    </citation>
    <scope>NUCLEOTIDE SEQUENCE</scope>
    <source>
        <strain evidence="1">ATCC 31280</strain>
    </source>
</reference>
<gene>
    <name evidence="1" type="ORF">KCV87_14610</name>
</gene>
<sequence>MPTINSSREFRPGRWLALVAAACFVAYLFGANSATPTAPARTSPPAASCPS</sequence>
<dbReference type="AlphaFoldDB" id="A0AA45R6K9"/>
<protein>
    <submittedName>
        <fullName evidence="1">Uncharacterized protein</fullName>
    </submittedName>
</protein>
<dbReference type="Proteomes" id="UP000677152">
    <property type="component" value="Chromosome"/>
</dbReference>
<organism evidence="1 2">
    <name type="scientific">Actinosynnema pretiosum subsp. pretiosum</name>
    <dbReference type="NCBI Taxonomy" id="103721"/>
    <lineage>
        <taxon>Bacteria</taxon>
        <taxon>Bacillati</taxon>
        <taxon>Actinomycetota</taxon>
        <taxon>Actinomycetes</taxon>
        <taxon>Pseudonocardiales</taxon>
        <taxon>Pseudonocardiaceae</taxon>
        <taxon>Actinosynnema</taxon>
    </lineage>
</organism>
<proteinExistence type="predicted"/>
<accession>A0AA45R6K9</accession>
<evidence type="ECO:0000313" key="1">
    <source>
        <dbReference type="EMBL" id="QUF07157.1"/>
    </source>
</evidence>
<name>A0AA45R6K9_9PSEU</name>
<dbReference type="EMBL" id="CP073249">
    <property type="protein sequence ID" value="QUF07157.1"/>
    <property type="molecule type" value="Genomic_DNA"/>
</dbReference>
<evidence type="ECO:0000313" key="2">
    <source>
        <dbReference type="Proteomes" id="UP000677152"/>
    </source>
</evidence>